<evidence type="ECO:0000256" key="1">
    <source>
        <dbReference type="SAM" id="MobiDB-lite"/>
    </source>
</evidence>
<feature type="region of interest" description="Disordered" evidence="1">
    <location>
        <begin position="96"/>
        <end position="144"/>
    </location>
</feature>
<evidence type="ECO:0000313" key="3">
    <source>
        <dbReference type="Proteomes" id="UP000830375"/>
    </source>
</evidence>
<dbReference type="GO" id="GO:0016740">
    <property type="term" value="F:transferase activity"/>
    <property type="evidence" value="ECO:0007669"/>
    <property type="project" value="UniProtKB-KW"/>
</dbReference>
<name>A0ABQ8LVS6_LABRO</name>
<dbReference type="EMBL" id="JACTAM010000017">
    <property type="protein sequence ID" value="KAI2654752.1"/>
    <property type="molecule type" value="Genomic_DNA"/>
</dbReference>
<protein>
    <submittedName>
        <fullName evidence="2">Acetyl-coenzyme A carboxylase carboxyl transferase subunit beta</fullName>
    </submittedName>
</protein>
<reference evidence="2 3" key="1">
    <citation type="submission" date="2022-01" db="EMBL/GenBank/DDBJ databases">
        <title>A high-quality chromosome-level genome assembly of rohu carp, Labeo rohita.</title>
        <authorList>
            <person name="Arick M.A. II"/>
            <person name="Hsu C.-Y."/>
            <person name="Magbanua Z."/>
            <person name="Pechanova O."/>
            <person name="Grover C."/>
            <person name="Miller E."/>
            <person name="Thrash A."/>
            <person name="Ezzel L."/>
            <person name="Alam S."/>
            <person name="Benzie J."/>
            <person name="Hamilton M."/>
            <person name="Karsi A."/>
            <person name="Lawrence M.L."/>
            <person name="Peterson D.G."/>
        </authorList>
    </citation>
    <scope>NUCLEOTIDE SEQUENCE [LARGE SCALE GENOMIC DNA]</scope>
    <source>
        <strain evidence="3">BAU-BD-2019</strain>
        <tissue evidence="2">Blood</tissue>
    </source>
</reference>
<gene>
    <name evidence="2" type="ORF">H4Q32_011539</name>
</gene>
<evidence type="ECO:0000313" key="2">
    <source>
        <dbReference type="EMBL" id="KAI2654752.1"/>
    </source>
</evidence>
<keyword evidence="2" id="KW-0808">Transferase</keyword>
<feature type="compositionally biased region" description="Basic and acidic residues" evidence="1">
    <location>
        <begin position="100"/>
        <end position="131"/>
    </location>
</feature>
<keyword evidence="3" id="KW-1185">Reference proteome</keyword>
<accession>A0ABQ8LVS6</accession>
<comment type="caution">
    <text evidence="2">The sequence shown here is derived from an EMBL/GenBank/DDBJ whole genome shotgun (WGS) entry which is preliminary data.</text>
</comment>
<proteinExistence type="predicted"/>
<dbReference type="Proteomes" id="UP000830375">
    <property type="component" value="Unassembled WGS sequence"/>
</dbReference>
<organism evidence="2 3">
    <name type="scientific">Labeo rohita</name>
    <name type="common">Indian major carp</name>
    <name type="synonym">Cyprinus rohita</name>
    <dbReference type="NCBI Taxonomy" id="84645"/>
    <lineage>
        <taxon>Eukaryota</taxon>
        <taxon>Metazoa</taxon>
        <taxon>Chordata</taxon>
        <taxon>Craniata</taxon>
        <taxon>Vertebrata</taxon>
        <taxon>Euteleostomi</taxon>
        <taxon>Actinopterygii</taxon>
        <taxon>Neopterygii</taxon>
        <taxon>Teleostei</taxon>
        <taxon>Ostariophysi</taxon>
        <taxon>Cypriniformes</taxon>
        <taxon>Cyprinidae</taxon>
        <taxon>Labeoninae</taxon>
        <taxon>Labeonini</taxon>
        <taxon>Labeo</taxon>
    </lineage>
</organism>
<sequence length="144" mass="16122">MSPSTHDRDRRSDLSKKGRMEVAVCFSTLACRDLPFVEFAREFCGLAMMSGLDDATINSLFWIGANYSSPVDLPDTTGLSWREGILRCLERVWLQSRTSPPDHPEPSQRTPRLAEPEPKPTMDRAESDRAITKGSDSAVDRYSA</sequence>